<organism evidence="2 3">
    <name type="scientific">Paenibacillus plantiphilus</name>
    <dbReference type="NCBI Taxonomy" id="2905650"/>
    <lineage>
        <taxon>Bacteria</taxon>
        <taxon>Bacillati</taxon>
        <taxon>Bacillota</taxon>
        <taxon>Bacilli</taxon>
        <taxon>Bacillales</taxon>
        <taxon>Paenibacillaceae</taxon>
        <taxon>Paenibacillus</taxon>
    </lineage>
</organism>
<dbReference type="InterPro" id="IPR018750">
    <property type="entry name" value="DUF2306_membrane"/>
</dbReference>
<dbReference type="Proteomes" id="UP000838686">
    <property type="component" value="Unassembled WGS sequence"/>
</dbReference>
<sequence>MKKTLWMTMTILAIAVAGYGIVQYLVLGAESAGLVQEKLQNMTLDDLWYMFIAIHVSGSVLSLIIGPFTLSAKFREKHLKRHRLLGRIYLLGILVGGGSGIYLAFFATGGIVSTIGFLFLSILWLNAAYQALRNIMSKRVDAHQRWMIRNYALTLTAVTLRLWLLIFVLLFGEERFEWSYTIISWLSWVPNLLIAELLIKKRLLPSGPVRSSRGTSAV</sequence>
<proteinExistence type="predicted"/>
<reference evidence="2" key="1">
    <citation type="submission" date="2022-01" db="EMBL/GenBank/DDBJ databases">
        <authorList>
            <person name="Criscuolo A."/>
        </authorList>
    </citation>
    <scope>NUCLEOTIDE SEQUENCE</scope>
    <source>
        <strain evidence="2">CIP111893</strain>
    </source>
</reference>
<name>A0ABM9CMB4_9BACL</name>
<feature type="transmembrane region" description="Helical" evidence="1">
    <location>
        <begin position="84"/>
        <end position="105"/>
    </location>
</feature>
<evidence type="ECO:0000313" key="2">
    <source>
        <dbReference type="EMBL" id="CAH1216949.1"/>
    </source>
</evidence>
<accession>A0ABM9CMB4</accession>
<keyword evidence="1" id="KW-1133">Transmembrane helix</keyword>
<protein>
    <recommendedName>
        <fullName evidence="4">DUF2306 domain-containing protein</fullName>
    </recommendedName>
</protein>
<feature type="transmembrane region" description="Helical" evidence="1">
    <location>
        <begin position="5"/>
        <end position="27"/>
    </location>
</feature>
<comment type="caution">
    <text evidence="2">The sequence shown here is derived from an EMBL/GenBank/DDBJ whole genome shotgun (WGS) entry which is preliminary data.</text>
</comment>
<feature type="transmembrane region" description="Helical" evidence="1">
    <location>
        <begin position="150"/>
        <end position="172"/>
    </location>
</feature>
<keyword evidence="1" id="KW-0812">Transmembrane</keyword>
<keyword evidence="1" id="KW-0472">Membrane</keyword>
<dbReference type="EMBL" id="CAKMMF010000027">
    <property type="protein sequence ID" value="CAH1216949.1"/>
    <property type="molecule type" value="Genomic_DNA"/>
</dbReference>
<feature type="transmembrane region" description="Helical" evidence="1">
    <location>
        <begin position="178"/>
        <end position="199"/>
    </location>
</feature>
<feature type="transmembrane region" description="Helical" evidence="1">
    <location>
        <begin position="47"/>
        <end position="72"/>
    </location>
</feature>
<evidence type="ECO:0000256" key="1">
    <source>
        <dbReference type="SAM" id="Phobius"/>
    </source>
</evidence>
<feature type="transmembrane region" description="Helical" evidence="1">
    <location>
        <begin position="111"/>
        <end position="129"/>
    </location>
</feature>
<keyword evidence="3" id="KW-1185">Reference proteome</keyword>
<evidence type="ECO:0000313" key="3">
    <source>
        <dbReference type="Proteomes" id="UP000838686"/>
    </source>
</evidence>
<dbReference type="RefSeq" id="WP_236344583.1">
    <property type="nucleotide sequence ID" value="NZ_CAKMMF010000027.1"/>
</dbReference>
<evidence type="ECO:0008006" key="4">
    <source>
        <dbReference type="Google" id="ProtNLM"/>
    </source>
</evidence>
<gene>
    <name evidence="2" type="ORF">PAECIP111893_04212</name>
</gene>
<dbReference type="Pfam" id="PF10067">
    <property type="entry name" value="DUF2306"/>
    <property type="match status" value="1"/>
</dbReference>